<comment type="caution">
    <text evidence="1">The sequence shown here is derived from an EMBL/GenBank/DDBJ whole genome shotgun (WGS) entry which is preliminary data.</text>
</comment>
<gene>
    <name evidence="1" type="ORF">S01H1_37949</name>
</gene>
<name>X0ULS8_9ZZZZ</name>
<accession>X0ULS8</accession>
<protein>
    <submittedName>
        <fullName evidence="1">Uncharacterized protein</fullName>
    </submittedName>
</protein>
<dbReference type="EMBL" id="BARS01023851">
    <property type="protein sequence ID" value="GAG01303.1"/>
    <property type="molecule type" value="Genomic_DNA"/>
</dbReference>
<dbReference type="AlphaFoldDB" id="X0ULS8"/>
<organism evidence="1">
    <name type="scientific">marine sediment metagenome</name>
    <dbReference type="NCBI Taxonomy" id="412755"/>
    <lineage>
        <taxon>unclassified sequences</taxon>
        <taxon>metagenomes</taxon>
        <taxon>ecological metagenomes</taxon>
    </lineage>
</organism>
<proteinExistence type="predicted"/>
<reference evidence="1" key="1">
    <citation type="journal article" date="2014" name="Front. Microbiol.">
        <title>High frequency of phylogenetically diverse reductive dehalogenase-homologous genes in deep subseafloor sedimentary metagenomes.</title>
        <authorList>
            <person name="Kawai M."/>
            <person name="Futagami T."/>
            <person name="Toyoda A."/>
            <person name="Takaki Y."/>
            <person name="Nishi S."/>
            <person name="Hori S."/>
            <person name="Arai W."/>
            <person name="Tsubouchi T."/>
            <person name="Morono Y."/>
            <person name="Uchiyama I."/>
            <person name="Ito T."/>
            <person name="Fujiyama A."/>
            <person name="Inagaki F."/>
            <person name="Takami H."/>
        </authorList>
    </citation>
    <scope>NUCLEOTIDE SEQUENCE</scope>
    <source>
        <strain evidence="1">Expedition CK06-06</strain>
    </source>
</reference>
<sequence length="55" mass="6387">LYLWDNTSPTIGAWYLTTGQFLLGPGDFIEYKYEGVTINDNLYGRYMCSRIDIDL</sequence>
<evidence type="ECO:0000313" key="1">
    <source>
        <dbReference type="EMBL" id="GAG01303.1"/>
    </source>
</evidence>
<feature type="non-terminal residue" evidence="1">
    <location>
        <position position="1"/>
    </location>
</feature>